<accession>A0A0F9BSS4</accession>
<name>A0A0F9BSS4_9ZZZZ</name>
<proteinExistence type="predicted"/>
<sequence>MIGRLKRWLLALVVVELTVGAHCGLCGKWMEHELTYRSWAISICEKCK</sequence>
<dbReference type="AlphaFoldDB" id="A0A0F9BSS4"/>
<comment type="caution">
    <text evidence="1">The sequence shown here is derived from an EMBL/GenBank/DDBJ whole genome shotgun (WGS) entry which is preliminary data.</text>
</comment>
<organism evidence="1">
    <name type="scientific">marine sediment metagenome</name>
    <dbReference type="NCBI Taxonomy" id="412755"/>
    <lineage>
        <taxon>unclassified sequences</taxon>
        <taxon>metagenomes</taxon>
        <taxon>ecological metagenomes</taxon>
    </lineage>
</organism>
<gene>
    <name evidence="1" type="ORF">LCGC14_2409520</name>
</gene>
<evidence type="ECO:0000313" key="1">
    <source>
        <dbReference type="EMBL" id="KKL25019.1"/>
    </source>
</evidence>
<dbReference type="EMBL" id="LAZR01036374">
    <property type="protein sequence ID" value="KKL25019.1"/>
    <property type="molecule type" value="Genomic_DNA"/>
</dbReference>
<reference evidence="1" key="1">
    <citation type="journal article" date="2015" name="Nature">
        <title>Complex archaea that bridge the gap between prokaryotes and eukaryotes.</title>
        <authorList>
            <person name="Spang A."/>
            <person name="Saw J.H."/>
            <person name="Jorgensen S.L."/>
            <person name="Zaremba-Niedzwiedzka K."/>
            <person name="Martijn J."/>
            <person name="Lind A.E."/>
            <person name="van Eijk R."/>
            <person name="Schleper C."/>
            <person name="Guy L."/>
            <person name="Ettema T.J."/>
        </authorList>
    </citation>
    <scope>NUCLEOTIDE SEQUENCE</scope>
</reference>
<protein>
    <submittedName>
        <fullName evidence="1">Uncharacterized protein</fullName>
    </submittedName>
</protein>